<evidence type="ECO:0000313" key="2">
    <source>
        <dbReference type="Proteomes" id="UP000275408"/>
    </source>
</evidence>
<name>A0A3M6TGF3_POCDA</name>
<evidence type="ECO:0000313" key="1">
    <source>
        <dbReference type="EMBL" id="RMX40487.1"/>
    </source>
</evidence>
<organism evidence="1 2">
    <name type="scientific">Pocillopora damicornis</name>
    <name type="common">Cauliflower coral</name>
    <name type="synonym">Millepora damicornis</name>
    <dbReference type="NCBI Taxonomy" id="46731"/>
    <lineage>
        <taxon>Eukaryota</taxon>
        <taxon>Metazoa</taxon>
        <taxon>Cnidaria</taxon>
        <taxon>Anthozoa</taxon>
        <taxon>Hexacorallia</taxon>
        <taxon>Scleractinia</taxon>
        <taxon>Astrocoeniina</taxon>
        <taxon>Pocilloporidae</taxon>
        <taxon>Pocillopora</taxon>
    </lineage>
</organism>
<gene>
    <name evidence="1" type="ORF">pdam_00025530</name>
</gene>
<proteinExistence type="predicted"/>
<reference evidence="1 2" key="1">
    <citation type="journal article" date="2018" name="Sci. Rep.">
        <title>Comparative analysis of the Pocillopora damicornis genome highlights role of immune system in coral evolution.</title>
        <authorList>
            <person name="Cunning R."/>
            <person name="Bay R.A."/>
            <person name="Gillette P."/>
            <person name="Baker A.C."/>
            <person name="Traylor-Knowles N."/>
        </authorList>
    </citation>
    <scope>NUCLEOTIDE SEQUENCE [LARGE SCALE GENOMIC DNA]</scope>
    <source>
        <strain evidence="1">RSMAS</strain>
        <tissue evidence="1">Whole animal</tissue>
    </source>
</reference>
<dbReference type="AlphaFoldDB" id="A0A3M6TGF3"/>
<comment type="caution">
    <text evidence="1">The sequence shown here is derived from an EMBL/GenBank/DDBJ whole genome shotgun (WGS) entry which is preliminary data.</text>
</comment>
<feature type="non-terminal residue" evidence="1">
    <location>
        <position position="126"/>
    </location>
</feature>
<dbReference type="Proteomes" id="UP000275408">
    <property type="component" value="Unassembled WGS sequence"/>
</dbReference>
<protein>
    <submittedName>
        <fullName evidence="1">Uncharacterized protein</fullName>
    </submittedName>
</protein>
<keyword evidence="2" id="KW-1185">Reference proteome</keyword>
<accession>A0A3M6TGF3</accession>
<dbReference type="EMBL" id="RCHS01003620">
    <property type="protein sequence ID" value="RMX40487.1"/>
    <property type="molecule type" value="Genomic_DNA"/>
</dbReference>
<sequence>MCNIEQLLASIGLLAYKVDSLPEANAALKTYGQKSFHGDCTSVKKKPDHQSPKSKQNVHCPTEFEILQHLEEIIELALPLDKFKKPYQEVNTAKNLIFNRVKFCQTCVDVSEKPLLFILVETDLTY</sequence>